<gene>
    <name evidence="1" type="ORF">BON30_19425</name>
</gene>
<evidence type="ECO:0000313" key="2">
    <source>
        <dbReference type="Proteomes" id="UP000182229"/>
    </source>
</evidence>
<dbReference type="AlphaFoldDB" id="A0A1L9BBL7"/>
<protein>
    <recommendedName>
        <fullName evidence="3">Outer membrane protein beta-barrel domain-containing protein</fullName>
    </recommendedName>
</protein>
<accession>A0A1L9BBL7</accession>
<reference evidence="2" key="1">
    <citation type="submission" date="2016-11" db="EMBL/GenBank/DDBJ databases">
        <authorList>
            <person name="Shukria A."/>
            <person name="Stevens D.C."/>
        </authorList>
    </citation>
    <scope>NUCLEOTIDE SEQUENCE [LARGE SCALE GENOMIC DNA]</scope>
    <source>
        <strain evidence="2">Cbfe23</strain>
    </source>
</reference>
<dbReference type="EMBL" id="MPIN01000004">
    <property type="protein sequence ID" value="OJH39656.1"/>
    <property type="molecule type" value="Genomic_DNA"/>
</dbReference>
<organism evidence="1 2">
    <name type="scientific">Cystobacter ferrugineus</name>
    <dbReference type="NCBI Taxonomy" id="83449"/>
    <lineage>
        <taxon>Bacteria</taxon>
        <taxon>Pseudomonadati</taxon>
        <taxon>Myxococcota</taxon>
        <taxon>Myxococcia</taxon>
        <taxon>Myxococcales</taxon>
        <taxon>Cystobacterineae</taxon>
        <taxon>Archangiaceae</taxon>
        <taxon>Cystobacter</taxon>
    </lineage>
</organism>
<sequence>MAGAKGVVLGVSGLPTVGGFYHLTPADSLRFNLGLDVAFTPAFGVGFSVGAGVRHHLLGGNLRPFIEGGLQFDYAQQIGFGFQGSFGVEYYFVPRVSVAGSLGLALRLDGGGQNFHIPFGTSGLLFNVYL</sequence>
<comment type="caution">
    <text evidence="1">The sequence shown here is derived from an EMBL/GenBank/DDBJ whole genome shotgun (WGS) entry which is preliminary data.</text>
</comment>
<dbReference type="InterPro" id="IPR011250">
    <property type="entry name" value="OMP/PagP_B-barrel"/>
</dbReference>
<dbReference type="SUPFAM" id="SSF56925">
    <property type="entry name" value="OMPA-like"/>
    <property type="match status" value="1"/>
</dbReference>
<proteinExistence type="predicted"/>
<evidence type="ECO:0000313" key="1">
    <source>
        <dbReference type="EMBL" id="OJH39656.1"/>
    </source>
</evidence>
<reference evidence="1 2" key="2">
    <citation type="submission" date="2016-12" db="EMBL/GenBank/DDBJ databases">
        <title>Draft Genome Sequence of Cystobacter ferrugineus Strain Cbfe23.</title>
        <authorList>
            <person name="Akbar S."/>
            <person name="Dowd S.E."/>
            <person name="Stevens D.C."/>
        </authorList>
    </citation>
    <scope>NUCLEOTIDE SEQUENCE [LARGE SCALE GENOMIC DNA]</scope>
    <source>
        <strain evidence="1 2">Cbfe23</strain>
    </source>
</reference>
<keyword evidence="2" id="KW-1185">Reference proteome</keyword>
<dbReference type="Proteomes" id="UP000182229">
    <property type="component" value="Unassembled WGS sequence"/>
</dbReference>
<name>A0A1L9BBL7_9BACT</name>
<dbReference type="STRING" id="83449.BON30_19425"/>
<evidence type="ECO:0008006" key="3">
    <source>
        <dbReference type="Google" id="ProtNLM"/>
    </source>
</evidence>